<name>A0AAN9JDQ4_CANGL</name>
<comment type="caution">
    <text evidence="1">The sequence shown here is derived from an EMBL/GenBank/DDBJ whole genome shotgun (WGS) entry which is preliminary data.</text>
</comment>
<protein>
    <submittedName>
        <fullName evidence="1">Uncharacterized protein</fullName>
    </submittedName>
</protein>
<sequence length="119" mass="13993">MNLTLFDKLFRLKAIKWQKILEGLPLLKMVLNRVILVVTDGLNKELCVGAHLFAKEVIRLVRKSGFLFTALYLNVLCHCSKLMPRKTGLFPFFLYEKRGRLHLLLSEYEEEKSDRFVHQ</sequence>
<gene>
    <name evidence="1" type="ORF">VNO77_50426</name>
</gene>
<proteinExistence type="predicted"/>
<evidence type="ECO:0000313" key="1">
    <source>
        <dbReference type="EMBL" id="KAK7296351.1"/>
    </source>
</evidence>
<reference evidence="1 2" key="1">
    <citation type="submission" date="2024-01" db="EMBL/GenBank/DDBJ databases">
        <title>The genomes of 5 underutilized Papilionoideae crops provide insights into root nodulation and disease resistanc.</title>
        <authorList>
            <person name="Jiang F."/>
        </authorList>
    </citation>
    <scope>NUCLEOTIDE SEQUENCE [LARGE SCALE GENOMIC DNA]</scope>
    <source>
        <strain evidence="1">LVBAO_FW01</strain>
        <tissue evidence="1">Leaves</tissue>
    </source>
</reference>
<accession>A0AAN9JDQ4</accession>
<dbReference type="Proteomes" id="UP001367508">
    <property type="component" value="Unassembled WGS sequence"/>
</dbReference>
<dbReference type="EMBL" id="JAYMYQ010000075">
    <property type="protein sequence ID" value="KAK7296351.1"/>
    <property type="molecule type" value="Genomic_DNA"/>
</dbReference>
<evidence type="ECO:0000313" key="2">
    <source>
        <dbReference type="Proteomes" id="UP001367508"/>
    </source>
</evidence>
<dbReference type="AlphaFoldDB" id="A0AAN9JDQ4"/>
<keyword evidence="2" id="KW-1185">Reference proteome</keyword>
<organism evidence="1 2">
    <name type="scientific">Canavalia gladiata</name>
    <name type="common">Sword bean</name>
    <name type="synonym">Dolichos gladiatus</name>
    <dbReference type="NCBI Taxonomy" id="3824"/>
    <lineage>
        <taxon>Eukaryota</taxon>
        <taxon>Viridiplantae</taxon>
        <taxon>Streptophyta</taxon>
        <taxon>Embryophyta</taxon>
        <taxon>Tracheophyta</taxon>
        <taxon>Spermatophyta</taxon>
        <taxon>Magnoliopsida</taxon>
        <taxon>eudicotyledons</taxon>
        <taxon>Gunneridae</taxon>
        <taxon>Pentapetalae</taxon>
        <taxon>rosids</taxon>
        <taxon>fabids</taxon>
        <taxon>Fabales</taxon>
        <taxon>Fabaceae</taxon>
        <taxon>Papilionoideae</taxon>
        <taxon>50 kb inversion clade</taxon>
        <taxon>NPAAA clade</taxon>
        <taxon>indigoferoid/millettioid clade</taxon>
        <taxon>Phaseoleae</taxon>
        <taxon>Canavalia</taxon>
    </lineage>
</organism>